<dbReference type="EMBL" id="OW152831">
    <property type="protein sequence ID" value="CAH2049530.1"/>
    <property type="molecule type" value="Genomic_DNA"/>
</dbReference>
<gene>
    <name evidence="1" type="ORF">IPOD504_LOCUS6894</name>
</gene>
<dbReference type="Proteomes" id="UP000837857">
    <property type="component" value="Chromosome 19"/>
</dbReference>
<keyword evidence="2" id="KW-1185">Reference proteome</keyword>
<evidence type="ECO:0000313" key="1">
    <source>
        <dbReference type="EMBL" id="CAH2049530.1"/>
    </source>
</evidence>
<protein>
    <submittedName>
        <fullName evidence="1">Uncharacterized protein</fullName>
    </submittedName>
</protein>
<evidence type="ECO:0000313" key="2">
    <source>
        <dbReference type="Proteomes" id="UP000837857"/>
    </source>
</evidence>
<name>A0ABN8I6F6_9NEOP</name>
<proteinExistence type="predicted"/>
<sequence>MHTRISRRVSQPMPPPRENEHVRHYRFGVDDDALLIHPSKSRSLRLTPHRGKGPRQTMRRVAALVASRLASYPTPL</sequence>
<organism evidence="1 2">
    <name type="scientific">Iphiclides podalirius</name>
    <name type="common">scarce swallowtail</name>
    <dbReference type="NCBI Taxonomy" id="110791"/>
    <lineage>
        <taxon>Eukaryota</taxon>
        <taxon>Metazoa</taxon>
        <taxon>Ecdysozoa</taxon>
        <taxon>Arthropoda</taxon>
        <taxon>Hexapoda</taxon>
        <taxon>Insecta</taxon>
        <taxon>Pterygota</taxon>
        <taxon>Neoptera</taxon>
        <taxon>Endopterygota</taxon>
        <taxon>Lepidoptera</taxon>
        <taxon>Glossata</taxon>
        <taxon>Ditrysia</taxon>
        <taxon>Papilionoidea</taxon>
        <taxon>Papilionidae</taxon>
        <taxon>Papilioninae</taxon>
        <taxon>Iphiclides</taxon>
    </lineage>
</organism>
<feature type="non-terminal residue" evidence="1">
    <location>
        <position position="76"/>
    </location>
</feature>
<reference evidence="1" key="1">
    <citation type="submission" date="2022-03" db="EMBL/GenBank/DDBJ databases">
        <authorList>
            <person name="Martin H S."/>
        </authorList>
    </citation>
    <scope>NUCLEOTIDE SEQUENCE</scope>
</reference>
<accession>A0ABN8I6F6</accession>